<evidence type="ECO:0000313" key="8">
    <source>
        <dbReference type="Proteomes" id="UP000032679"/>
    </source>
</evidence>
<sequence>MSVLRAVAAGVLLSWTAGAWAADPASAAYDATGETRGSPHRGGTLRLTADGSAGTLDPQINYNTQYMQLFSCVYDQLVTYRKARGRDGDTIVPDLVEALPTVSPDGLTWTMRLRPNVLFSDGRTLRAQDVVASFRRIFKVGSPTAKTYYGAIAGADACLDHPGTCTLPGVEGDDATGAITIRLSRPDGEFLQKLSFPHATILPADTPTHDLGNTPAPTTGPYRIVSYDPNAGMMLDRNPHFHVFSAHAQPDGFVDAIDYRFGLSDEAQVSAVERGVFDWMLDPKPADRLGELGAEHTAQTHIERLFGMYYLSMNMHEKPFTSALVRQAVNDAVDRHVMTILAGGGAIADPLCQMVPAGLPGSDAPCFYGRDASLEHPRAAWAGPDMARARGLIARSGEAGAHITLVVSNRASELNMGVYIRNLLQSLGFVVDVRPVSEALVLSYTQNSGNHIQISLARWFADYPSASNFLDDLFGCENFVPNSDASVNSSGFCDAHAQDLMTRASLEHDPARSAALWADANAAIMRAAPAAPLIQMHLVDLVSARLGNYFYTDLYHMLFSGVWVQ</sequence>
<dbReference type="Pfam" id="PF00496">
    <property type="entry name" value="SBP_bac_5"/>
    <property type="match status" value="1"/>
</dbReference>
<dbReference type="GO" id="GO:0015833">
    <property type="term" value="P:peptide transport"/>
    <property type="evidence" value="ECO:0007669"/>
    <property type="project" value="TreeGrafter"/>
</dbReference>
<evidence type="ECO:0000259" key="6">
    <source>
        <dbReference type="Pfam" id="PF00496"/>
    </source>
</evidence>
<dbReference type="GO" id="GO:0030288">
    <property type="term" value="C:outer membrane-bounded periplasmic space"/>
    <property type="evidence" value="ECO:0007669"/>
    <property type="project" value="UniProtKB-ARBA"/>
</dbReference>
<dbReference type="STRING" id="1231623.Tasa_017_042"/>
<keyword evidence="8" id="KW-1185">Reference proteome</keyword>
<evidence type="ECO:0000313" key="7">
    <source>
        <dbReference type="EMBL" id="GAN54159.1"/>
    </source>
</evidence>
<dbReference type="PANTHER" id="PTHR30290:SF10">
    <property type="entry name" value="PERIPLASMIC OLIGOPEPTIDE-BINDING PROTEIN-RELATED"/>
    <property type="match status" value="1"/>
</dbReference>
<dbReference type="SUPFAM" id="SSF53850">
    <property type="entry name" value="Periplasmic binding protein-like II"/>
    <property type="match status" value="1"/>
</dbReference>
<comment type="caution">
    <text evidence="7">The sequence shown here is derived from an EMBL/GenBank/DDBJ whole genome shotgun (WGS) entry which is preliminary data.</text>
</comment>
<gene>
    <name evidence="7" type="ORF">Tasa_017_042</name>
</gene>
<evidence type="ECO:0000256" key="5">
    <source>
        <dbReference type="SAM" id="SignalP"/>
    </source>
</evidence>
<dbReference type="GO" id="GO:0043190">
    <property type="term" value="C:ATP-binding cassette (ABC) transporter complex"/>
    <property type="evidence" value="ECO:0007669"/>
    <property type="project" value="InterPro"/>
</dbReference>
<dbReference type="Proteomes" id="UP000032679">
    <property type="component" value="Unassembled WGS sequence"/>
</dbReference>
<evidence type="ECO:0000256" key="4">
    <source>
        <dbReference type="ARBA" id="ARBA00022729"/>
    </source>
</evidence>
<keyword evidence="3" id="KW-0813">Transport</keyword>
<feature type="signal peptide" evidence="5">
    <location>
        <begin position="1"/>
        <end position="21"/>
    </location>
</feature>
<organism evidence="7 8">
    <name type="scientific">Tanticharoenia sakaeratensis NBRC 103193</name>
    <dbReference type="NCBI Taxonomy" id="1231623"/>
    <lineage>
        <taxon>Bacteria</taxon>
        <taxon>Pseudomonadati</taxon>
        <taxon>Pseudomonadota</taxon>
        <taxon>Alphaproteobacteria</taxon>
        <taxon>Acetobacterales</taxon>
        <taxon>Acetobacteraceae</taxon>
        <taxon>Tanticharoenia</taxon>
    </lineage>
</organism>
<dbReference type="PANTHER" id="PTHR30290">
    <property type="entry name" value="PERIPLASMIC BINDING COMPONENT OF ABC TRANSPORTER"/>
    <property type="match status" value="1"/>
</dbReference>
<dbReference type="Gene3D" id="3.10.105.10">
    <property type="entry name" value="Dipeptide-binding Protein, Domain 3"/>
    <property type="match status" value="1"/>
</dbReference>
<dbReference type="EMBL" id="BALE01000017">
    <property type="protein sequence ID" value="GAN54159.1"/>
    <property type="molecule type" value="Genomic_DNA"/>
</dbReference>
<dbReference type="InterPro" id="IPR000914">
    <property type="entry name" value="SBP_5_dom"/>
</dbReference>
<dbReference type="Gene3D" id="3.40.190.10">
    <property type="entry name" value="Periplasmic binding protein-like II"/>
    <property type="match status" value="1"/>
</dbReference>
<comment type="similarity">
    <text evidence="2">Belongs to the bacterial solute-binding protein 5 family.</text>
</comment>
<protein>
    <submittedName>
        <fullName evidence="7">ABC transporter dipeptide binding protein</fullName>
    </submittedName>
</protein>
<proteinExistence type="inferred from homology"/>
<feature type="chain" id="PRO_5002308318" evidence="5">
    <location>
        <begin position="22"/>
        <end position="565"/>
    </location>
</feature>
<evidence type="ECO:0000256" key="3">
    <source>
        <dbReference type="ARBA" id="ARBA00022448"/>
    </source>
</evidence>
<evidence type="ECO:0000256" key="1">
    <source>
        <dbReference type="ARBA" id="ARBA00004418"/>
    </source>
</evidence>
<dbReference type="RefSeq" id="WP_048848705.1">
    <property type="nucleotide sequence ID" value="NZ_BALE01000017.1"/>
</dbReference>
<keyword evidence="4 5" id="KW-0732">Signal</keyword>
<dbReference type="PIRSF" id="PIRSF002741">
    <property type="entry name" value="MppA"/>
    <property type="match status" value="1"/>
</dbReference>
<accession>A0A0D6MKF5</accession>
<evidence type="ECO:0000256" key="2">
    <source>
        <dbReference type="ARBA" id="ARBA00005695"/>
    </source>
</evidence>
<comment type="subcellular location">
    <subcellularLocation>
        <location evidence="1">Periplasm</location>
    </subcellularLocation>
</comment>
<dbReference type="CDD" id="cd08506">
    <property type="entry name" value="PBP2_clavulanate_OppA2"/>
    <property type="match status" value="1"/>
</dbReference>
<dbReference type="OrthoDB" id="7318145at2"/>
<dbReference type="GO" id="GO:1904680">
    <property type="term" value="F:peptide transmembrane transporter activity"/>
    <property type="evidence" value="ECO:0007669"/>
    <property type="project" value="TreeGrafter"/>
</dbReference>
<dbReference type="AlphaFoldDB" id="A0A0D6MKF5"/>
<dbReference type="InterPro" id="IPR030678">
    <property type="entry name" value="Peptide/Ni-bd"/>
</dbReference>
<feature type="domain" description="Solute-binding protein family 5" evidence="6">
    <location>
        <begin position="90"/>
        <end position="478"/>
    </location>
</feature>
<reference evidence="7 8" key="1">
    <citation type="submission" date="2012-10" db="EMBL/GenBank/DDBJ databases">
        <title>Genome sequencing of Tanticharoenia sakaeratensis NBRC 103193.</title>
        <authorList>
            <person name="Azuma Y."/>
            <person name="Hadano H."/>
            <person name="Hirakawa H."/>
            <person name="Matsushita K."/>
        </authorList>
    </citation>
    <scope>NUCLEOTIDE SEQUENCE [LARGE SCALE GENOMIC DNA]</scope>
    <source>
        <strain evidence="7 8">NBRC 103193</strain>
    </source>
</reference>
<dbReference type="InterPro" id="IPR039424">
    <property type="entry name" value="SBP_5"/>
</dbReference>
<name>A0A0D6MKF5_9PROT</name>